<dbReference type="RefSeq" id="WP_147645742.1">
    <property type="nucleotide sequence ID" value="NZ_CP042806.1"/>
</dbReference>
<dbReference type="KEGG" id="talb:FTW19_00425"/>
<protein>
    <recommendedName>
        <fullName evidence="4">Outer membrane lipoprotein-sorting protein</fullName>
    </recommendedName>
</protein>
<keyword evidence="1" id="KW-0732">Signal</keyword>
<dbReference type="OrthoDB" id="117392at2"/>
<feature type="signal peptide" evidence="1">
    <location>
        <begin position="1"/>
        <end position="28"/>
    </location>
</feature>
<accession>A0A5B9E4V8</accession>
<evidence type="ECO:0008006" key="4">
    <source>
        <dbReference type="Google" id="ProtNLM"/>
    </source>
</evidence>
<sequence length="276" mass="31253">MRLKTRFATALLAATLAGPCASIVKAQAAPATDASGEQKARDLLDKMVIALGGDGWLNRRDWLLEGQVGYFFRGAPTGAVTVFWDFHRQTGGPETEVERIEYTKKRDIVQMFTANSADEVTFRGKVALPEDVSEDYFRRRKHSIEVVLHDWLKLPGTMVVFEGTTMVQRRVADKVTVISPTNDAITIELDANSHLPLARTFQYRNEKYKDFDIDREEYDGYHGVQGIQTAYTITRFRNGDMVNQKFYTDVKYNQNLSPDLFDIQATIAAKQKVGKK</sequence>
<dbReference type="EMBL" id="CP042806">
    <property type="protein sequence ID" value="QEE26604.1"/>
    <property type="molecule type" value="Genomic_DNA"/>
</dbReference>
<gene>
    <name evidence="2" type="ORF">FTW19_00425</name>
</gene>
<evidence type="ECO:0000256" key="1">
    <source>
        <dbReference type="SAM" id="SignalP"/>
    </source>
</evidence>
<organism evidence="2 3">
    <name type="scientific">Terriglobus albidus</name>
    <dbReference type="NCBI Taxonomy" id="1592106"/>
    <lineage>
        <taxon>Bacteria</taxon>
        <taxon>Pseudomonadati</taxon>
        <taxon>Acidobacteriota</taxon>
        <taxon>Terriglobia</taxon>
        <taxon>Terriglobales</taxon>
        <taxon>Acidobacteriaceae</taxon>
        <taxon>Terriglobus</taxon>
    </lineage>
</organism>
<evidence type="ECO:0000313" key="2">
    <source>
        <dbReference type="EMBL" id="QEE26604.1"/>
    </source>
</evidence>
<reference evidence="2 3" key="1">
    <citation type="submission" date="2019-08" db="EMBL/GenBank/DDBJ databases">
        <title>Complete genome sequence of Terriglobus albidus strain ORNL.</title>
        <authorList>
            <person name="Podar M."/>
        </authorList>
    </citation>
    <scope>NUCLEOTIDE SEQUENCE [LARGE SCALE GENOMIC DNA]</scope>
    <source>
        <strain evidence="2 3">ORNL</strain>
    </source>
</reference>
<keyword evidence="3" id="KW-1185">Reference proteome</keyword>
<feature type="chain" id="PRO_5022901325" description="Outer membrane lipoprotein-sorting protein" evidence="1">
    <location>
        <begin position="29"/>
        <end position="276"/>
    </location>
</feature>
<dbReference type="AlphaFoldDB" id="A0A5B9E4V8"/>
<dbReference type="Proteomes" id="UP000321820">
    <property type="component" value="Chromosome"/>
</dbReference>
<evidence type="ECO:0000313" key="3">
    <source>
        <dbReference type="Proteomes" id="UP000321820"/>
    </source>
</evidence>
<name>A0A5B9E4V8_9BACT</name>
<proteinExistence type="predicted"/>